<feature type="transmembrane region" description="Helical" evidence="8">
    <location>
        <begin position="305"/>
        <end position="322"/>
    </location>
</feature>
<feature type="transmembrane region" description="Helical" evidence="8">
    <location>
        <begin position="42"/>
        <end position="64"/>
    </location>
</feature>
<organism evidence="9 10">
    <name type="scientific">Gordonia defluvii</name>
    <dbReference type="NCBI Taxonomy" id="283718"/>
    <lineage>
        <taxon>Bacteria</taxon>
        <taxon>Bacillati</taxon>
        <taxon>Actinomycetota</taxon>
        <taxon>Actinomycetes</taxon>
        <taxon>Mycobacteriales</taxon>
        <taxon>Gordoniaceae</taxon>
        <taxon>Gordonia</taxon>
    </lineage>
</organism>
<gene>
    <name evidence="9" type="ORF">GCM10010528_12250</name>
</gene>
<keyword evidence="6 8" id="KW-1133">Transmembrane helix</keyword>
<protein>
    <submittedName>
        <fullName evidence="9">AI-2E family transporter</fullName>
    </submittedName>
</protein>
<keyword evidence="10" id="KW-1185">Reference proteome</keyword>
<evidence type="ECO:0000256" key="6">
    <source>
        <dbReference type="ARBA" id="ARBA00022989"/>
    </source>
</evidence>
<accession>A0ABP6L4S3</accession>
<feature type="transmembrane region" description="Helical" evidence="8">
    <location>
        <begin position="249"/>
        <end position="270"/>
    </location>
</feature>
<evidence type="ECO:0000256" key="5">
    <source>
        <dbReference type="ARBA" id="ARBA00022692"/>
    </source>
</evidence>
<keyword evidence="3" id="KW-0813">Transport</keyword>
<evidence type="ECO:0000256" key="1">
    <source>
        <dbReference type="ARBA" id="ARBA00004651"/>
    </source>
</evidence>
<comment type="caution">
    <text evidence="9">The sequence shown here is derived from an EMBL/GenBank/DDBJ whole genome shotgun (WGS) entry which is preliminary data.</text>
</comment>
<keyword evidence="4" id="KW-1003">Cell membrane</keyword>
<feature type="transmembrane region" description="Helical" evidence="8">
    <location>
        <begin position="103"/>
        <end position="124"/>
    </location>
</feature>
<comment type="similarity">
    <text evidence="2">Belongs to the autoinducer-2 exporter (AI-2E) (TC 2.A.86) family.</text>
</comment>
<comment type="subcellular location">
    <subcellularLocation>
        <location evidence="1">Cell membrane</location>
        <topology evidence="1">Multi-pass membrane protein</topology>
    </subcellularLocation>
</comment>
<evidence type="ECO:0000313" key="10">
    <source>
        <dbReference type="Proteomes" id="UP001501035"/>
    </source>
</evidence>
<reference evidence="10" key="1">
    <citation type="journal article" date="2019" name="Int. J. Syst. Evol. Microbiol.">
        <title>The Global Catalogue of Microorganisms (GCM) 10K type strain sequencing project: providing services to taxonomists for standard genome sequencing and annotation.</title>
        <authorList>
            <consortium name="The Broad Institute Genomics Platform"/>
            <consortium name="The Broad Institute Genome Sequencing Center for Infectious Disease"/>
            <person name="Wu L."/>
            <person name="Ma J."/>
        </authorList>
    </citation>
    <scope>NUCLEOTIDE SEQUENCE [LARGE SCALE GENOMIC DNA]</scope>
    <source>
        <strain evidence="10">JCM 14234</strain>
    </source>
</reference>
<proteinExistence type="inferred from homology"/>
<dbReference type="Pfam" id="PF01594">
    <property type="entry name" value="AI-2E_transport"/>
    <property type="match status" value="1"/>
</dbReference>
<sequence>MCDNAAVNTDSAEPDLAAQRTAVADPGAEVAARDRLRVMGDWLASAARVSAQIIVVVLLLWVVGQILGKVWTGVLPVALALLFATVLWPGVAFLRRRGMPDSIAAATMTVTGILVMVGVVAGIVPSVVGQANALGHKAADGITKAKQWLQGPPFNVGDDQITNLLDTLQNKVKASAGAIAQGAVSGVSTATSTLMMVFTVLILVFFFLKDGPKFLPWLRRTTGDRAGSHLADLLARIWTTLSGFIRTQAIVSFIDAVFIGAALFILGVPLAGVLTVLTFIAGFVPIVGAVVAGALAVLVALVGKGWVAAAIMLGVILIVQQIEGNVLQPWLQAKVMQLHAAIVLLAVMLGGSMFGISGAFLAVPTAAAVAVILRYANEQLARKAGETPVEEASVETTPVGVGSS</sequence>
<dbReference type="EMBL" id="BAAAVS010000019">
    <property type="protein sequence ID" value="GAA3032655.1"/>
    <property type="molecule type" value="Genomic_DNA"/>
</dbReference>
<feature type="transmembrane region" description="Helical" evidence="8">
    <location>
        <begin position="190"/>
        <end position="208"/>
    </location>
</feature>
<evidence type="ECO:0000256" key="2">
    <source>
        <dbReference type="ARBA" id="ARBA00009773"/>
    </source>
</evidence>
<feature type="transmembrane region" description="Helical" evidence="8">
    <location>
        <begin position="70"/>
        <end position="91"/>
    </location>
</feature>
<dbReference type="InterPro" id="IPR002549">
    <property type="entry name" value="AI-2E-like"/>
</dbReference>
<keyword evidence="7 8" id="KW-0472">Membrane</keyword>
<evidence type="ECO:0000256" key="3">
    <source>
        <dbReference type="ARBA" id="ARBA00022448"/>
    </source>
</evidence>
<evidence type="ECO:0000256" key="8">
    <source>
        <dbReference type="SAM" id="Phobius"/>
    </source>
</evidence>
<evidence type="ECO:0000313" key="9">
    <source>
        <dbReference type="EMBL" id="GAA3032655.1"/>
    </source>
</evidence>
<dbReference type="Proteomes" id="UP001501035">
    <property type="component" value="Unassembled WGS sequence"/>
</dbReference>
<feature type="transmembrane region" description="Helical" evidence="8">
    <location>
        <begin position="276"/>
        <end position="298"/>
    </location>
</feature>
<keyword evidence="5 8" id="KW-0812">Transmembrane</keyword>
<dbReference type="PANTHER" id="PTHR21716">
    <property type="entry name" value="TRANSMEMBRANE PROTEIN"/>
    <property type="match status" value="1"/>
</dbReference>
<feature type="transmembrane region" description="Helical" evidence="8">
    <location>
        <begin position="342"/>
        <end position="373"/>
    </location>
</feature>
<name>A0ABP6L4S3_9ACTN</name>
<evidence type="ECO:0000256" key="7">
    <source>
        <dbReference type="ARBA" id="ARBA00023136"/>
    </source>
</evidence>
<evidence type="ECO:0000256" key="4">
    <source>
        <dbReference type="ARBA" id="ARBA00022475"/>
    </source>
</evidence>
<dbReference type="PANTHER" id="PTHR21716:SF53">
    <property type="entry name" value="PERMEASE PERM-RELATED"/>
    <property type="match status" value="1"/>
</dbReference>